<dbReference type="InterPro" id="IPR018077">
    <property type="entry name" value="Glyco_hydro_fam25_subgr"/>
</dbReference>
<protein>
    <submittedName>
        <fullName evidence="7">Prophage lp2 protein 56, lysin</fullName>
    </submittedName>
</protein>
<evidence type="ECO:0000313" key="6">
    <source>
        <dbReference type="EMBL" id="KRN29244.1"/>
    </source>
</evidence>
<dbReference type="GO" id="GO:0016998">
    <property type="term" value="P:cell wall macromolecule catabolic process"/>
    <property type="evidence" value="ECO:0007669"/>
    <property type="project" value="InterPro"/>
</dbReference>
<dbReference type="GO" id="GO:0009253">
    <property type="term" value="P:peptidoglycan catabolic process"/>
    <property type="evidence" value="ECO:0007669"/>
    <property type="project" value="InterPro"/>
</dbReference>
<evidence type="ECO:0000259" key="5">
    <source>
        <dbReference type="SMART" id="SM00287"/>
    </source>
</evidence>
<dbReference type="SUPFAM" id="SSF51445">
    <property type="entry name" value="(Trans)glycosidases"/>
    <property type="match status" value="1"/>
</dbReference>
<dbReference type="InterPro" id="IPR002053">
    <property type="entry name" value="Glyco_hydro_25"/>
</dbReference>
<feature type="compositionally biased region" description="Polar residues" evidence="4">
    <location>
        <begin position="205"/>
        <end position="217"/>
    </location>
</feature>
<dbReference type="InterPro" id="IPR003646">
    <property type="entry name" value="SH3-like_bac-type"/>
</dbReference>
<evidence type="ECO:0000313" key="9">
    <source>
        <dbReference type="Proteomes" id="UP000051751"/>
    </source>
</evidence>
<gene>
    <name evidence="6" type="ORF">IV38_GL000124</name>
    <name evidence="7" type="ORF">IV40_GL001394</name>
</gene>
<feature type="domain" description="SH3b" evidence="5">
    <location>
        <begin position="238"/>
        <end position="304"/>
    </location>
</feature>
<reference evidence="8 9" key="1">
    <citation type="journal article" date="2015" name="Genome Announc.">
        <title>Expanding the biotechnology potential of lactobacilli through comparative genomics of 213 strains and associated genera.</title>
        <authorList>
            <person name="Sun Z."/>
            <person name="Harris H.M."/>
            <person name="McCann A."/>
            <person name="Guo C."/>
            <person name="Argimon S."/>
            <person name="Zhang W."/>
            <person name="Yang X."/>
            <person name="Jeffery I.B."/>
            <person name="Cooney J.C."/>
            <person name="Kagawa T.F."/>
            <person name="Liu W."/>
            <person name="Song Y."/>
            <person name="Salvetti E."/>
            <person name="Wrobel A."/>
            <person name="Rasinkangas P."/>
            <person name="Parkhill J."/>
            <person name="Rea M.C."/>
            <person name="O'Sullivan O."/>
            <person name="Ritari J."/>
            <person name="Douillard F.P."/>
            <person name="Paul Ross R."/>
            <person name="Yang R."/>
            <person name="Briner A.E."/>
            <person name="Felis G.E."/>
            <person name="de Vos W.M."/>
            <person name="Barrangou R."/>
            <person name="Klaenhammer T.R."/>
            <person name="Caufield P.W."/>
            <person name="Cui Y."/>
            <person name="Zhang H."/>
            <person name="O'Toole P.W."/>
        </authorList>
    </citation>
    <scope>NUCLEOTIDE SEQUENCE [LARGE SCALE GENOMIC DNA]</scope>
    <source>
        <strain evidence="6 9">ATCC BAA-66</strain>
        <strain evidence="7 8">DSM 13344</strain>
    </source>
</reference>
<dbReference type="SMART" id="SM00287">
    <property type="entry name" value="SH3b"/>
    <property type="match status" value="1"/>
</dbReference>
<dbReference type="PATRIC" id="fig|81857.3.peg.129"/>
<comment type="caution">
    <text evidence="7">The sequence shown here is derived from an EMBL/GenBank/DDBJ whole genome shotgun (WGS) entry which is preliminary data.</text>
</comment>
<keyword evidence="2" id="KW-0378">Hydrolase</keyword>
<sequence length="314" mass="34085">MNGIDVASYQAGMMTAKISADFVISKATEGTNYVNPACAGQINGALAGGKRIGLYHFASGGDSKQEADYFISAVQGWIGKAILVLDYEAPAVKNGATWAKTWLDYVSAKTGVRPLIYLGLSDENAYDWSTVAGANYGLWIAQYNNYNPVYGYAPRDLYGALKYWKSAAMFQYTSSGRLGGWDGPLDFDVFYGDESAWDKYAKKNGGSTPVQPSTPSKPDTPVSKLTGFTDSLGDRWYNESGSFKLNQPINLRWGAKISSKLIGTLQSGASIKYDAFSHHDGYVWLRQPRSDGYGYLASGESSGGKRTSSWGTFS</sequence>
<dbReference type="EMBL" id="JQAT01000001">
    <property type="protein sequence ID" value="KRN29244.1"/>
    <property type="molecule type" value="Genomic_DNA"/>
</dbReference>
<dbReference type="Pfam" id="PF01183">
    <property type="entry name" value="Glyco_hydro_25"/>
    <property type="match status" value="1"/>
</dbReference>
<dbReference type="AlphaFoldDB" id="A0A0R2FVB2"/>
<name>A0A0R2FVB2_9LACO</name>
<dbReference type="Pfam" id="PF08460">
    <property type="entry name" value="SH3_5"/>
    <property type="match status" value="1"/>
</dbReference>
<dbReference type="Gene3D" id="2.30.30.40">
    <property type="entry name" value="SH3 Domains"/>
    <property type="match status" value="1"/>
</dbReference>
<dbReference type="GO" id="GO:0016052">
    <property type="term" value="P:carbohydrate catabolic process"/>
    <property type="evidence" value="ECO:0007669"/>
    <property type="project" value="TreeGrafter"/>
</dbReference>
<dbReference type="InterPro" id="IPR017853">
    <property type="entry name" value="GH"/>
</dbReference>
<evidence type="ECO:0000256" key="3">
    <source>
        <dbReference type="ARBA" id="ARBA00023295"/>
    </source>
</evidence>
<dbReference type="PANTHER" id="PTHR34135:SF2">
    <property type="entry name" value="LYSOZYME"/>
    <property type="match status" value="1"/>
</dbReference>
<dbReference type="EMBL" id="JQAZ01000004">
    <property type="protein sequence ID" value="KRN31398.1"/>
    <property type="molecule type" value="Genomic_DNA"/>
</dbReference>
<keyword evidence="8" id="KW-1185">Reference proteome</keyword>
<dbReference type="PANTHER" id="PTHR34135">
    <property type="entry name" value="LYSOZYME"/>
    <property type="match status" value="1"/>
</dbReference>
<evidence type="ECO:0000256" key="4">
    <source>
        <dbReference type="SAM" id="MobiDB-lite"/>
    </source>
</evidence>
<dbReference type="SMART" id="SM00641">
    <property type="entry name" value="Glyco_25"/>
    <property type="match status" value="1"/>
</dbReference>
<proteinExistence type="inferred from homology"/>
<dbReference type="PROSITE" id="PS51904">
    <property type="entry name" value="GLYCOSYL_HYDROL_F25_2"/>
    <property type="match status" value="1"/>
</dbReference>
<comment type="similarity">
    <text evidence="1">Belongs to the glycosyl hydrolase 25 family.</text>
</comment>
<evidence type="ECO:0000256" key="1">
    <source>
        <dbReference type="ARBA" id="ARBA00010646"/>
    </source>
</evidence>
<accession>A0A0R2FVB2</accession>
<keyword evidence="3" id="KW-0326">Glycosidase</keyword>
<evidence type="ECO:0000313" key="7">
    <source>
        <dbReference type="EMBL" id="KRN31398.1"/>
    </source>
</evidence>
<feature type="region of interest" description="Disordered" evidence="4">
    <location>
        <begin position="202"/>
        <end position="224"/>
    </location>
</feature>
<dbReference type="Gene3D" id="3.20.20.80">
    <property type="entry name" value="Glycosidases"/>
    <property type="match status" value="1"/>
</dbReference>
<evidence type="ECO:0000313" key="8">
    <source>
        <dbReference type="Proteomes" id="UP000051645"/>
    </source>
</evidence>
<dbReference type="STRING" id="81857.IV38_GL000124"/>
<dbReference type="Proteomes" id="UP000051751">
    <property type="component" value="Unassembled WGS sequence"/>
</dbReference>
<dbReference type="GO" id="GO:0003796">
    <property type="term" value="F:lysozyme activity"/>
    <property type="evidence" value="ECO:0007669"/>
    <property type="project" value="InterPro"/>
</dbReference>
<organism evidence="7 8">
    <name type="scientific">Lactobacillus selangorensis</name>
    <dbReference type="NCBI Taxonomy" id="81857"/>
    <lineage>
        <taxon>Bacteria</taxon>
        <taxon>Bacillati</taxon>
        <taxon>Bacillota</taxon>
        <taxon>Bacilli</taxon>
        <taxon>Lactobacillales</taxon>
        <taxon>Lactobacillaceae</taxon>
        <taxon>Lactobacillus</taxon>
    </lineage>
</organism>
<evidence type="ECO:0000256" key="2">
    <source>
        <dbReference type="ARBA" id="ARBA00022801"/>
    </source>
</evidence>
<dbReference type="Proteomes" id="UP000051645">
    <property type="component" value="Unassembled WGS sequence"/>
</dbReference>